<feature type="disulfide bond" evidence="1">
    <location>
        <begin position="52"/>
        <end position="61"/>
    </location>
</feature>
<dbReference type="PROSITE" id="PS00022">
    <property type="entry name" value="EGF_1"/>
    <property type="match status" value="1"/>
</dbReference>
<evidence type="ECO:0000256" key="2">
    <source>
        <dbReference type="SAM" id="MobiDB-lite"/>
    </source>
</evidence>
<dbReference type="AlphaFoldDB" id="A0A914EGR2"/>
<accession>A0A914EGR2</accession>
<keyword evidence="3" id="KW-0472">Membrane</keyword>
<keyword evidence="1" id="KW-1015">Disulfide bond</keyword>
<keyword evidence="5" id="KW-1185">Reference proteome</keyword>
<feature type="transmembrane region" description="Helical" evidence="3">
    <location>
        <begin position="82"/>
        <end position="105"/>
    </location>
</feature>
<reference evidence="6" key="1">
    <citation type="submission" date="2022-11" db="UniProtKB">
        <authorList>
            <consortium name="WormBaseParasite"/>
        </authorList>
    </citation>
    <scope>IDENTIFICATION</scope>
</reference>
<proteinExistence type="predicted"/>
<evidence type="ECO:0000256" key="3">
    <source>
        <dbReference type="SAM" id="Phobius"/>
    </source>
</evidence>
<evidence type="ECO:0000313" key="5">
    <source>
        <dbReference type="Proteomes" id="UP000887540"/>
    </source>
</evidence>
<dbReference type="Proteomes" id="UP000887540">
    <property type="component" value="Unplaced"/>
</dbReference>
<keyword evidence="1" id="KW-0245">EGF-like domain</keyword>
<evidence type="ECO:0000256" key="1">
    <source>
        <dbReference type="PROSITE-ProRule" id="PRU00076"/>
    </source>
</evidence>
<protein>
    <submittedName>
        <fullName evidence="6">EGF-like domain-containing protein</fullName>
    </submittedName>
</protein>
<dbReference type="WBParaSite" id="ACRNAN_scaffold7982.g13456.t1">
    <property type="protein sequence ID" value="ACRNAN_scaffold7982.g13456.t1"/>
    <property type="gene ID" value="ACRNAN_scaffold7982.g13456"/>
</dbReference>
<name>A0A914EGR2_9BILA</name>
<feature type="compositionally biased region" description="Low complexity" evidence="2">
    <location>
        <begin position="181"/>
        <end position="194"/>
    </location>
</feature>
<feature type="region of interest" description="Disordered" evidence="2">
    <location>
        <begin position="174"/>
        <end position="194"/>
    </location>
</feature>
<sequence>MCTTLDCSSSGVDANMVIDNFVNSKCPLYCFNGECVADYDEYFDATTFYCRCSFGFEGERCERMYHEGLYSFLMGKAETETAALSILVVLAIIGIFFISFMLYYYRRRNRVDTPSPIETSRCLNSLPRVDSTRRFVRFQHHISQRYPTYYVSPSEFVTPKESISSTRICILEEETPRNNNEESQPISSSSTLESLNSAREEGFCNIEIV</sequence>
<dbReference type="SUPFAM" id="SSF57196">
    <property type="entry name" value="EGF/Laminin"/>
    <property type="match status" value="1"/>
</dbReference>
<dbReference type="PROSITE" id="PS01186">
    <property type="entry name" value="EGF_2"/>
    <property type="match status" value="1"/>
</dbReference>
<dbReference type="Gene3D" id="2.10.25.10">
    <property type="entry name" value="Laminin"/>
    <property type="match status" value="1"/>
</dbReference>
<evidence type="ECO:0000259" key="4">
    <source>
        <dbReference type="PROSITE" id="PS50026"/>
    </source>
</evidence>
<feature type="domain" description="EGF-like" evidence="4">
    <location>
        <begin position="22"/>
        <end position="62"/>
    </location>
</feature>
<dbReference type="PROSITE" id="PS50026">
    <property type="entry name" value="EGF_3"/>
    <property type="match status" value="1"/>
</dbReference>
<keyword evidence="3" id="KW-0812">Transmembrane</keyword>
<dbReference type="InterPro" id="IPR000742">
    <property type="entry name" value="EGF"/>
</dbReference>
<keyword evidence="3" id="KW-1133">Transmembrane helix</keyword>
<organism evidence="5 6">
    <name type="scientific">Acrobeloides nanus</name>
    <dbReference type="NCBI Taxonomy" id="290746"/>
    <lineage>
        <taxon>Eukaryota</taxon>
        <taxon>Metazoa</taxon>
        <taxon>Ecdysozoa</taxon>
        <taxon>Nematoda</taxon>
        <taxon>Chromadorea</taxon>
        <taxon>Rhabditida</taxon>
        <taxon>Tylenchina</taxon>
        <taxon>Cephalobomorpha</taxon>
        <taxon>Cephaloboidea</taxon>
        <taxon>Cephalobidae</taxon>
        <taxon>Acrobeloides</taxon>
    </lineage>
</organism>
<evidence type="ECO:0000313" key="6">
    <source>
        <dbReference type="WBParaSite" id="ACRNAN_scaffold7982.g13456.t1"/>
    </source>
</evidence>
<comment type="caution">
    <text evidence="1">Lacks conserved residue(s) required for the propagation of feature annotation.</text>
</comment>